<feature type="transmembrane region" description="Helical" evidence="9">
    <location>
        <begin position="200"/>
        <end position="218"/>
    </location>
</feature>
<keyword evidence="4" id="KW-0571">Peptide transport</keyword>
<keyword evidence="4" id="KW-0653">Protein transport</keyword>
<feature type="transmembrane region" description="Helical" evidence="9">
    <location>
        <begin position="124"/>
        <end position="145"/>
    </location>
</feature>
<dbReference type="PANTHER" id="PTHR11654">
    <property type="entry name" value="OLIGOPEPTIDE TRANSPORTER-RELATED"/>
    <property type="match status" value="1"/>
</dbReference>
<reference evidence="10" key="1">
    <citation type="submission" date="2020-11" db="EMBL/GenBank/DDBJ databases">
        <authorList>
            <person name="Tran Van P."/>
        </authorList>
    </citation>
    <scope>NUCLEOTIDE SEQUENCE</scope>
</reference>
<evidence type="ECO:0000313" key="10">
    <source>
        <dbReference type="EMBL" id="CAD7240606.1"/>
    </source>
</evidence>
<dbReference type="Gene3D" id="1.20.1250.20">
    <property type="entry name" value="MFS general substrate transporter like domains"/>
    <property type="match status" value="3"/>
</dbReference>
<feature type="compositionally biased region" description="Polar residues" evidence="8">
    <location>
        <begin position="774"/>
        <end position="788"/>
    </location>
</feature>
<dbReference type="GO" id="GO:0016020">
    <property type="term" value="C:membrane"/>
    <property type="evidence" value="ECO:0007669"/>
    <property type="project" value="UniProtKB-SubCell"/>
</dbReference>
<dbReference type="SUPFAM" id="SSF103473">
    <property type="entry name" value="MFS general substrate transporter"/>
    <property type="match status" value="1"/>
</dbReference>
<feature type="transmembrane region" description="Helical" evidence="9">
    <location>
        <begin position="740"/>
        <end position="759"/>
    </location>
</feature>
<evidence type="ECO:0000256" key="8">
    <source>
        <dbReference type="SAM" id="MobiDB-lite"/>
    </source>
</evidence>
<evidence type="ECO:0000256" key="4">
    <source>
        <dbReference type="ARBA" id="ARBA00022856"/>
    </source>
</evidence>
<sequence>MLLETQDQQLGWWRSIEDAMRDDSLRALVSDSSEDSLLWEGESEVAEAILTLYLKFVLGFSEDSATVIYHVFNMFCYFTPLLGAIIADSLLGKFRTIFYLSVIYAFGNVVISISSGPIQGFPQIEFTMLGLALIAFGTGGIKPCVSAFGGDQFKLPEQEKQLQQFFSLFYFAINAGSLISTFITPMLRQDVSCFGNDSCYPLAFGVPAGLMIISLGLWESPADHKVLERTLEKSLDMSPKVWRDLCLWPIQHCPGGDIQKLFFIFLIGKSMYKIIPPEGNIIVRVVSCICHALKRRAGPKTEKKEHWLDYADDRYERTLIEDVKVVLNVLMLYLPLPVFWALFDQQGSRWTFQAARMNGQLGSWTIKPDQMQVINPFLILAMIPMFETVVYPLLSKCHLLEKPLQRITVGGFLAALAFIVSALVEFQLEKTNPVFPRPGLSRLNVINGIDCPIEMLNTGGAESLVAVEPLRMKTFEIPAGIYDIGLLVNMSYCTGPYKPNGPSVPNQFPLEAQSEKVSTILVTLNSDYQELAKQLYPSDDIRKSGAGNIKVRLVHSLFGGSPFNGTVKLVSPHGHLGAAFPVNIGIGAAAFQELEAANAEYQVVLEYGKENITKELGSFQGQAGGVYSILIHGNMASTPVSVHQVTYLFLSHVIITVLMESFVMTPPNTIHMTWQIPQYFLITCGEVMFSITGLEFSFTQAPQSMKAVVQSAWLLTVGFGNLIVVLVAESRLFQRQALEFMFFALFLAIDMMIFHAVAVKYQERTTSESHPLLSPSTNETPQYDGSPM</sequence>
<keyword evidence="3 7" id="KW-0812">Transmembrane</keyword>
<evidence type="ECO:0000256" key="6">
    <source>
        <dbReference type="ARBA" id="ARBA00023136"/>
    </source>
</evidence>
<dbReference type="PROSITE" id="PS01022">
    <property type="entry name" value="PTR2_1"/>
    <property type="match status" value="1"/>
</dbReference>
<keyword evidence="7" id="KW-0813">Transport</keyword>
<dbReference type="Proteomes" id="UP000677054">
    <property type="component" value="Unassembled WGS sequence"/>
</dbReference>
<comment type="subcellular location">
    <subcellularLocation>
        <location evidence="1 7">Membrane</location>
        <topology evidence="1 7">Multi-pass membrane protein</topology>
    </subcellularLocation>
</comment>
<dbReference type="GO" id="GO:0022857">
    <property type="term" value="F:transmembrane transporter activity"/>
    <property type="evidence" value="ECO:0007669"/>
    <property type="project" value="InterPro"/>
</dbReference>
<protein>
    <recommendedName>
        <fullName evidence="12">Peptide transporter</fullName>
    </recommendedName>
</protein>
<dbReference type="InterPro" id="IPR000109">
    <property type="entry name" value="POT_fam"/>
</dbReference>
<feature type="transmembrane region" description="Helical" evidence="9">
    <location>
        <begin position="325"/>
        <end position="343"/>
    </location>
</feature>
<organism evidence="10">
    <name type="scientific">Darwinula stevensoni</name>
    <dbReference type="NCBI Taxonomy" id="69355"/>
    <lineage>
        <taxon>Eukaryota</taxon>
        <taxon>Metazoa</taxon>
        <taxon>Ecdysozoa</taxon>
        <taxon>Arthropoda</taxon>
        <taxon>Crustacea</taxon>
        <taxon>Oligostraca</taxon>
        <taxon>Ostracoda</taxon>
        <taxon>Podocopa</taxon>
        <taxon>Podocopida</taxon>
        <taxon>Darwinulocopina</taxon>
        <taxon>Darwinuloidea</taxon>
        <taxon>Darwinulidae</taxon>
        <taxon>Darwinula</taxon>
    </lineage>
</organism>
<evidence type="ECO:0000313" key="11">
    <source>
        <dbReference type="Proteomes" id="UP000677054"/>
    </source>
</evidence>
<dbReference type="InterPro" id="IPR018456">
    <property type="entry name" value="PTR2_symporter_CS"/>
</dbReference>
<evidence type="ECO:0000256" key="1">
    <source>
        <dbReference type="ARBA" id="ARBA00004141"/>
    </source>
</evidence>
<feature type="region of interest" description="Disordered" evidence="8">
    <location>
        <begin position="769"/>
        <end position="788"/>
    </location>
</feature>
<feature type="transmembrane region" description="Helical" evidence="9">
    <location>
        <begin position="406"/>
        <end position="424"/>
    </location>
</feature>
<dbReference type="OrthoDB" id="8904098at2759"/>
<dbReference type="AlphaFoldDB" id="A0A7R8ZY12"/>
<feature type="transmembrane region" description="Helical" evidence="9">
    <location>
        <begin position="676"/>
        <end position="698"/>
    </location>
</feature>
<dbReference type="EMBL" id="LR899562">
    <property type="protein sequence ID" value="CAD7240606.1"/>
    <property type="molecule type" value="Genomic_DNA"/>
</dbReference>
<dbReference type="GO" id="GO:0006857">
    <property type="term" value="P:oligopeptide transport"/>
    <property type="evidence" value="ECO:0007669"/>
    <property type="project" value="InterPro"/>
</dbReference>
<feature type="transmembrane region" description="Helical" evidence="9">
    <location>
        <begin position="98"/>
        <end position="118"/>
    </location>
</feature>
<dbReference type="Pfam" id="PF00854">
    <property type="entry name" value="PTR2"/>
    <property type="match status" value="3"/>
</dbReference>
<evidence type="ECO:0000256" key="3">
    <source>
        <dbReference type="ARBA" id="ARBA00022692"/>
    </source>
</evidence>
<feature type="transmembrane region" description="Helical" evidence="9">
    <location>
        <begin position="165"/>
        <end position="188"/>
    </location>
</feature>
<feature type="transmembrane region" description="Helical" evidence="9">
    <location>
        <begin position="710"/>
        <end position="728"/>
    </location>
</feature>
<name>A0A7R8ZY12_9CRUS</name>
<accession>A0A7R8ZY12</accession>
<feature type="transmembrane region" description="Helical" evidence="9">
    <location>
        <begin position="373"/>
        <end position="394"/>
    </location>
</feature>
<gene>
    <name evidence="10" type="ORF">DSTB1V02_LOCUS626</name>
</gene>
<evidence type="ECO:0000256" key="9">
    <source>
        <dbReference type="SAM" id="Phobius"/>
    </source>
</evidence>
<keyword evidence="6 9" id="KW-0472">Membrane</keyword>
<evidence type="ECO:0000256" key="2">
    <source>
        <dbReference type="ARBA" id="ARBA00005982"/>
    </source>
</evidence>
<evidence type="ECO:0000256" key="5">
    <source>
        <dbReference type="ARBA" id="ARBA00022989"/>
    </source>
</evidence>
<dbReference type="InterPro" id="IPR036259">
    <property type="entry name" value="MFS_trans_sf"/>
</dbReference>
<dbReference type="PROSITE" id="PS01023">
    <property type="entry name" value="PTR2_2"/>
    <property type="match status" value="1"/>
</dbReference>
<comment type="similarity">
    <text evidence="2 7">Belongs to the major facilitator superfamily. Proton-dependent oligopeptide transporter (POT/PTR) (TC 2.A.17) family.</text>
</comment>
<proteinExistence type="inferred from homology"/>
<feature type="transmembrane region" description="Helical" evidence="9">
    <location>
        <begin position="67"/>
        <end position="86"/>
    </location>
</feature>
<keyword evidence="11" id="KW-1185">Reference proteome</keyword>
<dbReference type="EMBL" id="CAJPEV010000045">
    <property type="protein sequence ID" value="CAG0879504.1"/>
    <property type="molecule type" value="Genomic_DNA"/>
</dbReference>
<evidence type="ECO:0000256" key="7">
    <source>
        <dbReference type="RuleBase" id="RU003755"/>
    </source>
</evidence>
<evidence type="ECO:0008006" key="12">
    <source>
        <dbReference type="Google" id="ProtNLM"/>
    </source>
</evidence>
<keyword evidence="5 9" id="KW-1133">Transmembrane helix</keyword>